<evidence type="ECO:0000259" key="3">
    <source>
        <dbReference type="PROSITE" id="PS50977"/>
    </source>
</evidence>
<evidence type="ECO:0000313" key="5">
    <source>
        <dbReference type="Proteomes" id="UP000284841"/>
    </source>
</evidence>
<dbReference type="PANTHER" id="PTHR43479:SF11">
    <property type="entry name" value="ACREF_ENVCD OPERON REPRESSOR-RELATED"/>
    <property type="match status" value="1"/>
</dbReference>
<feature type="DNA-binding region" description="H-T-H motif" evidence="2">
    <location>
        <begin position="32"/>
        <end position="51"/>
    </location>
</feature>
<evidence type="ECO:0000256" key="1">
    <source>
        <dbReference type="ARBA" id="ARBA00023125"/>
    </source>
</evidence>
<proteinExistence type="predicted"/>
<organism evidence="4 5">
    <name type="scientific">Emergencia timonensis</name>
    <dbReference type="NCBI Taxonomy" id="1776384"/>
    <lineage>
        <taxon>Bacteria</taxon>
        <taxon>Bacillati</taxon>
        <taxon>Bacillota</taxon>
        <taxon>Clostridia</taxon>
        <taxon>Peptostreptococcales</taxon>
        <taxon>Anaerovoracaceae</taxon>
        <taxon>Emergencia</taxon>
    </lineage>
</organism>
<reference evidence="4 5" key="1">
    <citation type="submission" date="2018-08" db="EMBL/GenBank/DDBJ databases">
        <title>A genome reference for cultivated species of the human gut microbiota.</title>
        <authorList>
            <person name="Zou Y."/>
            <person name="Xue W."/>
            <person name="Luo G."/>
        </authorList>
    </citation>
    <scope>NUCLEOTIDE SEQUENCE [LARGE SCALE GENOMIC DNA]</scope>
    <source>
        <strain evidence="4 5">AM07-24</strain>
    </source>
</reference>
<sequence>MARNKYPEATKKLIIETAGRLFLEKGYEHTSIQDIIDNLGGLSKGAIYHHFKSKEEIMMAVGDTFYANSEMRMKEVCDRNDLNGKEKLQEIFRVSLDTPAQVEMATIAPDMLKNPQLLVMFLKDSVQREAPDLLTPIIEEGIRDGSIQSEYPRELAEVLMLIGNLWINPMIYPGSTEEVIKKVEFFRYLTDKLGLEVITDDIIIKIKNFSEVFHGNKAKQ</sequence>
<evidence type="ECO:0000313" key="4">
    <source>
        <dbReference type="EMBL" id="RHJ86123.1"/>
    </source>
</evidence>
<accession>A0A415DZ72</accession>
<dbReference type="OrthoDB" id="9814200at2"/>
<dbReference type="RefSeq" id="WP_118336207.1">
    <property type="nucleotide sequence ID" value="NZ_AP025567.1"/>
</dbReference>
<dbReference type="InterPro" id="IPR001647">
    <property type="entry name" value="HTH_TetR"/>
</dbReference>
<dbReference type="AlphaFoldDB" id="A0A415DZ72"/>
<keyword evidence="5" id="KW-1185">Reference proteome</keyword>
<protein>
    <submittedName>
        <fullName evidence="4">TetR/AcrR family transcriptional regulator</fullName>
    </submittedName>
</protein>
<dbReference type="Pfam" id="PF00440">
    <property type="entry name" value="TetR_N"/>
    <property type="match status" value="1"/>
</dbReference>
<dbReference type="Proteomes" id="UP000284841">
    <property type="component" value="Unassembled WGS sequence"/>
</dbReference>
<name>A0A415DZ72_9FIRM</name>
<evidence type="ECO:0000256" key="2">
    <source>
        <dbReference type="PROSITE-ProRule" id="PRU00335"/>
    </source>
</evidence>
<dbReference type="SUPFAM" id="SSF46689">
    <property type="entry name" value="Homeodomain-like"/>
    <property type="match status" value="1"/>
</dbReference>
<feature type="domain" description="HTH tetR-type" evidence="3">
    <location>
        <begin position="8"/>
        <end position="69"/>
    </location>
</feature>
<dbReference type="PROSITE" id="PS50977">
    <property type="entry name" value="HTH_TETR_2"/>
    <property type="match status" value="1"/>
</dbReference>
<dbReference type="PANTHER" id="PTHR43479">
    <property type="entry name" value="ACREF/ENVCD OPERON REPRESSOR-RELATED"/>
    <property type="match status" value="1"/>
</dbReference>
<dbReference type="GO" id="GO:0003677">
    <property type="term" value="F:DNA binding"/>
    <property type="evidence" value="ECO:0007669"/>
    <property type="project" value="UniProtKB-UniRule"/>
</dbReference>
<dbReference type="Gene3D" id="1.10.357.10">
    <property type="entry name" value="Tetracycline Repressor, domain 2"/>
    <property type="match status" value="1"/>
</dbReference>
<dbReference type="InterPro" id="IPR050624">
    <property type="entry name" value="HTH-type_Tx_Regulator"/>
</dbReference>
<dbReference type="InterPro" id="IPR009057">
    <property type="entry name" value="Homeodomain-like_sf"/>
</dbReference>
<keyword evidence="1 2" id="KW-0238">DNA-binding</keyword>
<dbReference type="STRING" id="1776384.GCA_900086585_01622"/>
<gene>
    <name evidence="4" type="ORF">DW099_14900</name>
</gene>
<comment type="caution">
    <text evidence="4">The sequence shown here is derived from an EMBL/GenBank/DDBJ whole genome shotgun (WGS) entry which is preliminary data.</text>
</comment>
<dbReference type="EMBL" id="QRMS01000004">
    <property type="protein sequence ID" value="RHJ86123.1"/>
    <property type="molecule type" value="Genomic_DNA"/>
</dbReference>